<dbReference type="InterPro" id="IPR002177">
    <property type="entry name" value="DPS_DNA-bd"/>
</dbReference>
<dbReference type="EMBL" id="JACCCC010000001">
    <property type="protein sequence ID" value="NYE49130.1"/>
    <property type="molecule type" value="Genomic_DNA"/>
</dbReference>
<evidence type="ECO:0000259" key="3">
    <source>
        <dbReference type="Pfam" id="PF00210"/>
    </source>
</evidence>
<keyword evidence="5" id="KW-1185">Reference proteome</keyword>
<dbReference type="Gene3D" id="1.20.1260.10">
    <property type="match status" value="1"/>
</dbReference>
<feature type="domain" description="Ferritin/DPS" evidence="3">
    <location>
        <begin position="18"/>
        <end position="154"/>
    </location>
</feature>
<dbReference type="InterPro" id="IPR008331">
    <property type="entry name" value="Ferritin_DPS_dom"/>
</dbReference>
<keyword evidence="4" id="KW-0238">DNA-binding</keyword>
<dbReference type="AlphaFoldDB" id="A0A852U5C8"/>
<evidence type="ECO:0000256" key="2">
    <source>
        <dbReference type="RuleBase" id="RU003875"/>
    </source>
</evidence>
<dbReference type="InterPro" id="IPR009078">
    <property type="entry name" value="Ferritin-like_SF"/>
</dbReference>
<dbReference type="GO" id="GO:0003677">
    <property type="term" value="F:DNA binding"/>
    <property type="evidence" value="ECO:0007669"/>
    <property type="project" value="UniProtKB-KW"/>
</dbReference>
<dbReference type="SUPFAM" id="SSF47240">
    <property type="entry name" value="Ferritin-like"/>
    <property type="match status" value="1"/>
</dbReference>
<dbReference type="CDD" id="cd01043">
    <property type="entry name" value="DPS"/>
    <property type="match status" value="1"/>
</dbReference>
<dbReference type="GO" id="GO:0008199">
    <property type="term" value="F:ferric iron binding"/>
    <property type="evidence" value="ECO:0007669"/>
    <property type="project" value="InterPro"/>
</dbReference>
<evidence type="ECO:0000313" key="5">
    <source>
        <dbReference type="Proteomes" id="UP000589036"/>
    </source>
</evidence>
<sequence length="155" mass="17095">MTKIHSPLPDDARKATGEALQGAVVDLIDLSLVGKQAHWNVVGRTFRSIHLQLDELVDAARKHTDVLAERAISIGVNPDGRSTKVAADTKIGQPEPGYLQEDKVIALIVDALGVVVKRFRDRVEATEKPDPVTQDLLIAASQDLEEQHWMFEAMR</sequence>
<accession>A0A852U5C8</accession>
<dbReference type="InterPro" id="IPR012347">
    <property type="entry name" value="Ferritin-like"/>
</dbReference>
<evidence type="ECO:0000256" key="1">
    <source>
        <dbReference type="ARBA" id="ARBA00009497"/>
    </source>
</evidence>
<dbReference type="PANTHER" id="PTHR42932:SF2">
    <property type="entry name" value="DNA PROTECTION DURING STARVATION PROTEIN 1"/>
    <property type="match status" value="1"/>
</dbReference>
<dbReference type="PRINTS" id="PR01346">
    <property type="entry name" value="HELNAPAPROT"/>
</dbReference>
<name>A0A852U5C8_9ACTN</name>
<organism evidence="4 5">
    <name type="scientific">Spinactinospora alkalitolerans</name>
    <dbReference type="NCBI Taxonomy" id="687207"/>
    <lineage>
        <taxon>Bacteria</taxon>
        <taxon>Bacillati</taxon>
        <taxon>Actinomycetota</taxon>
        <taxon>Actinomycetes</taxon>
        <taxon>Streptosporangiales</taxon>
        <taxon>Nocardiopsidaceae</taxon>
        <taxon>Spinactinospora</taxon>
    </lineage>
</organism>
<evidence type="ECO:0000313" key="4">
    <source>
        <dbReference type="EMBL" id="NYE49130.1"/>
    </source>
</evidence>
<dbReference type="Proteomes" id="UP000589036">
    <property type="component" value="Unassembled WGS sequence"/>
</dbReference>
<dbReference type="PIRSF" id="PIRSF005900">
    <property type="entry name" value="Dps"/>
    <property type="match status" value="1"/>
</dbReference>
<reference evidence="4 5" key="1">
    <citation type="submission" date="2020-07" db="EMBL/GenBank/DDBJ databases">
        <title>Sequencing the genomes of 1000 actinobacteria strains.</title>
        <authorList>
            <person name="Klenk H.-P."/>
        </authorList>
    </citation>
    <scope>NUCLEOTIDE SEQUENCE [LARGE SCALE GENOMIC DNA]</scope>
    <source>
        <strain evidence="4 5">CXB654</strain>
    </source>
</reference>
<dbReference type="Pfam" id="PF00210">
    <property type="entry name" value="Ferritin"/>
    <property type="match status" value="1"/>
</dbReference>
<comment type="similarity">
    <text evidence="1 2">Belongs to the Dps family.</text>
</comment>
<dbReference type="PANTHER" id="PTHR42932">
    <property type="entry name" value="GENERAL STRESS PROTEIN 20U"/>
    <property type="match status" value="1"/>
</dbReference>
<proteinExistence type="inferred from homology"/>
<dbReference type="RefSeq" id="WP_179644846.1">
    <property type="nucleotide sequence ID" value="NZ_BAAAYY010000031.1"/>
</dbReference>
<gene>
    <name evidence="4" type="ORF">HDA32_004250</name>
</gene>
<comment type="caution">
    <text evidence="4">The sequence shown here is derived from an EMBL/GenBank/DDBJ whole genome shotgun (WGS) entry which is preliminary data.</text>
</comment>
<protein>
    <submittedName>
        <fullName evidence="4">Starvation-inducible DNA-binding protein</fullName>
    </submittedName>
</protein>